<organism evidence="1 2">
    <name type="scientific">Parazoarcus communis SWub3 = DSM 12120</name>
    <dbReference type="NCBI Taxonomy" id="1121029"/>
    <lineage>
        <taxon>Bacteria</taxon>
        <taxon>Pseudomonadati</taxon>
        <taxon>Pseudomonadota</taxon>
        <taxon>Betaproteobacteria</taxon>
        <taxon>Rhodocyclales</taxon>
        <taxon>Zoogloeaceae</taxon>
        <taxon>Parazoarcus</taxon>
    </lineage>
</organism>
<dbReference type="CDD" id="cd00093">
    <property type="entry name" value="HTH_XRE"/>
    <property type="match status" value="1"/>
</dbReference>
<dbReference type="InterPro" id="IPR001387">
    <property type="entry name" value="Cro/C1-type_HTH"/>
</dbReference>
<dbReference type="AlphaFoldDB" id="A0A323V126"/>
<dbReference type="EMBL" id="QKOE01000001">
    <property type="protein sequence ID" value="PZA18427.1"/>
    <property type="molecule type" value="Genomic_DNA"/>
</dbReference>
<gene>
    <name evidence="1" type="ORF">DNK49_02545</name>
</gene>
<keyword evidence="2" id="KW-1185">Reference proteome</keyword>
<proteinExistence type="predicted"/>
<name>A0A323V126_9RHOO</name>
<dbReference type="Proteomes" id="UP000248259">
    <property type="component" value="Unassembled WGS sequence"/>
</dbReference>
<evidence type="ECO:0000313" key="1">
    <source>
        <dbReference type="EMBL" id="PZA18427.1"/>
    </source>
</evidence>
<protein>
    <submittedName>
        <fullName evidence="1">Uncharacterized protein</fullName>
    </submittedName>
</protein>
<sequence>MSLYELQEWPCITGQDMKMKKKGNERAQARKQGHETTQQRVERLYDSDGGPLLAWLIDEARCRGMAMNELAAELGVTYGYINQLRSGIRQVSCIGQEFADLSARFLGVPAVVVKLLAGRIRMSDFAWPQEGEEMLIERAYRQLKADRTASQHLPANDAVLSLEAKRALVMLYGETSGADVLGLRKLSWILEYLQRPALIHNENEVESLLRKGELSPSPALYD</sequence>
<reference evidence="1 2" key="1">
    <citation type="submission" date="2018-06" db="EMBL/GenBank/DDBJ databases">
        <title>Azoarcus communis strain SWub3 genome.</title>
        <authorList>
            <person name="Zorraquino Salvo V."/>
            <person name="Toubiana D."/>
            <person name="Blumwald E."/>
        </authorList>
    </citation>
    <scope>NUCLEOTIDE SEQUENCE [LARGE SCALE GENOMIC DNA]</scope>
    <source>
        <strain evidence="1 2">SWub3</strain>
    </source>
</reference>
<evidence type="ECO:0000313" key="2">
    <source>
        <dbReference type="Proteomes" id="UP000248259"/>
    </source>
</evidence>
<accession>A0A323V126</accession>
<comment type="caution">
    <text evidence="1">The sequence shown here is derived from an EMBL/GenBank/DDBJ whole genome shotgun (WGS) entry which is preliminary data.</text>
</comment>